<dbReference type="Pfam" id="PF03808">
    <property type="entry name" value="Glyco_tran_WecG"/>
    <property type="match status" value="1"/>
</dbReference>
<keyword evidence="3" id="KW-1133">Transmembrane helix</keyword>
<dbReference type="PANTHER" id="PTHR34136:SF1">
    <property type="entry name" value="UDP-N-ACETYL-D-MANNOSAMINURONIC ACID TRANSFERASE"/>
    <property type="match status" value="1"/>
</dbReference>
<dbReference type="RefSeq" id="WP_242952697.1">
    <property type="nucleotide sequence ID" value="NZ_FOGJ01000007.1"/>
</dbReference>
<accession>A0A1H9Q588</accession>
<gene>
    <name evidence="4" type="ORF">SAMN04487884_10741</name>
</gene>
<reference evidence="4 5" key="1">
    <citation type="submission" date="2016-10" db="EMBL/GenBank/DDBJ databases">
        <authorList>
            <person name="de Groot N.N."/>
        </authorList>
    </citation>
    <scope>NUCLEOTIDE SEQUENCE [LARGE SCALE GENOMIC DNA]</scope>
    <source>
        <strain evidence="4 5">AR40</strain>
    </source>
</reference>
<dbReference type="GO" id="GO:0016758">
    <property type="term" value="F:hexosyltransferase activity"/>
    <property type="evidence" value="ECO:0007669"/>
    <property type="project" value="TreeGrafter"/>
</dbReference>
<dbReference type="AlphaFoldDB" id="A0A1H9Q588"/>
<evidence type="ECO:0000256" key="3">
    <source>
        <dbReference type="SAM" id="Phobius"/>
    </source>
</evidence>
<keyword evidence="3" id="KW-0812">Transmembrane</keyword>
<dbReference type="PANTHER" id="PTHR34136">
    <property type="match status" value="1"/>
</dbReference>
<evidence type="ECO:0000313" key="5">
    <source>
        <dbReference type="Proteomes" id="UP000182584"/>
    </source>
</evidence>
<keyword evidence="2" id="KW-0808">Transferase</keyword>
<dbReference type="CDD" id="cd06533">
    <property type="entry name" value="Glyco_transf_WecG_TagA"/>
    <property type="match status" value="1"/>
</dbReference>
<proteinExistence type="predicted"/>
<protein>
    <submittedName>
        <fullName evidence="4">Polymer biosynthesis protein, WecB/TagA/CpsF family</fullName>
    </submittedName>
</protein>
<evidence type="ECO:0000256" key="1">
    <source>
        <dbReference type="ARBA" id="ARBA00022676"/>
    </source>
</evidence>
<keyword evidence="3" id="KW-0472">Membrane</keyword>
<feature type="transmembrane region" description="Helical" evidence="3">
    <location>
        <begin position="16"/>
        <end position="37"/>
    </location>
</feature>
<feature type="transmembrane region" description="Helical" evidence="3">
    <location>
        <begin position="49"/>
        <end position="68"/>
    </location>
</feature>
<evidence type="ECO:0000313" key="4">
    <source>
        <dbReference type="EMBL" id="SER55607.1"/>
    </source>
</evidence>
<evidence type="ECO:0000256" key="2">
    <source>
        <dbReference type="ARBA" id="ARBA00022679"/>
    </source>
</evidence>
<sequence length="515" mass="59184">MQIESYLKRIYRRHTLLLDYIVLVVSYALALVSRYIVLSRLYKKAVVISTIYVTIGLMLIAFLTLITYAGKDRFKVVPQQGKAEVIFDVIRIQFLMLFGIVIYLFAAGWSNYVSRTVLGLFFVINMILDCLARLWYRQVVLHKISISVRDRHYLLVTDSASSSFAPLQVRMSHPDMKLDVVVIDKENIGTDKDDNKNHIMSITDLEEGTYIKAYIYLPASTQNEIFEIVRRLEDKGIPSGIILTALGDRPQLRNLSDDMGFRTLNYTAMQKKGNVLGVNYTISTISEAVFYIRHHLEKLRGQYICFSNVHTTVMAHDRKDVLEAENSSAFTFTDGAPVARALRHQEESDAVRLAGPDFMKEMLISSMDGKTSHYFYGSSEKTLNALKANIEKTYPGVVVKGYYSPPFRELTEEENQQIIDRINAADADIIWVGLGAPRQEKWMLEHKGKFRGIMMGVGAAFDFHAGTIKRAPKWMQMLSLEWFYRLLQDPVRLFKRYLVTNIRFLWLLIVDNKVE</sequence>
<dbReference type="EMBL" id="FOGJ01000007">
    <property type="protein sequence ID" value="SER55607.1"/>
    <property type="molecule type" value="Genomic_DNA"/>
</dbReference>
<feature type="transmembrane region" description="Helical" evidence="3">
    <location>
        <begin position="89"/>
        <end position="110"/>
    </location>
</feature>
<organism evidence="4 5">
    <name type="scientific">Butyrivibrio fibrisolvens</name>
    <dbReference type="NCBI Taxonomy" id="831"/>
    <lineage>
        <taxon>Bacteria</taxon>
        <taxon>Bacillati</taxon>
        <taxon>Bacillota</taxon>
        <taxon>Clostridia</taxon>
        <taxon>Lachnospirales</taxon>
        <taxon>Lachnospiraceae</taxon>
        <taxon>Butyrivibrio</taxon>
    </lineage>
</organism>
<name>A0A1H9Q588_BUTFI</name>
<dbReference type="NCBIfam" id="TIGR00696">
    <property type="entry name" value="wecG_tagA_cpsF"/>
    <property type="match status" value="1"/>
</dbReference>
<keyword evidence="1" id="KW-0328">Glycosyltransferase</keyword>
<dbReference type="Proteomes" id="UP000182584">
    <property type="component" value="Unassembled WGS sequence"/>
</dbReference>
<dbReference type="InterPro" id="IPR004629">
    <property type="entry name" value="WecG_TagA_CpsF"/>
</dbReference>